<evidence type="ECO:0000256" key="1">
    <source>
        <dbReference type="SAM" id="MobiDB-lite"/>
    </source>
</evidence>
<dbReference type="OrthoDB" id="3021720at2759"/>
<feature type="region of interest" description="Disordered" evidence="1">
    <location>
        <begin position="119"/>
        <end position="213"/>
    </location>
</feature>
<organism evidence="2 3">
    <name type="scientific">Amanita thiersii Skay4041</name>
    <dbReference type="NCBI Taxonomy" id="703135"/>
    <lineage>
        <taxon>Eukaryota</taxon>
        <taxon>Fungi</taxon>
        <taxon>Dikarya</taxon>
        <taxon>Basidiomycota</taxon>
        <taxon>Agaricomycotina</taxon>
        <taxon>Agaricomycetes</taxon>
        <taxon>Agaricomycetidae</taxon>
        <taxon>Agaricales</taxon>
        <taxon>Pluteineae</taxon>
        <taxon>Amanitaceae</taxon>
        <taxon>Amanita</taxon>
    </lineage>
</organism>
<evidence type="ECO:0000313" key="3">
    <source>
        <dbReference type="Proteomes" id="UP000242287"/>
    </source>
</evidence>
<feature type="compositionally biased region" description="Basic residues" evidence="1">
    <location>
        <begin position="158"/>
        <end position="168"/>
    </location>
</feature>
<dbReference type="Proteomes" id="UP000242287">
    <property type="component" value="Unassembled WGS sequence"/>
</dbReference>
<feature type="region of interest" description="Disordered" evidence="1">
    <location>
        <begin position="1"/>
        <end position="20"/>
    </location>
</feature>
<feature type="compositionally biased region" description="Low complexity" evidence="1">
    <location>
        <begin position="119"/>
        <end position="130"/>
    </location>
</feature>
<proteinExistence type="predicted"/>
<keyword evidence="3" id="KW-1185">Reference proteome</keyword>
<feature type="compositionally biased region" description="Basic and acidic residues" evidence="1">
    <location>
        <begin position="144"/>
        <end position="153"/>
    </location>
</feature>
<name>A0A2A9NGB6_9AGAR</name>
<dbReference type="EMBL" id="KZ302066">
    <property type="protein sequence ID" value="PFH48344.1"/>
    <property type="molecule type" value="Genomic_DNA"/>
</dbReference>
<feature type="compositionally biased region" description="Low complexity" evidence="1">
    <location>
        <begin position="232"/>
        <end position="241"/>
    </location>
</feature>
<protein>
    <submittedName>
        <fullName evidence="2">Uncharacterized protein</fullName>
    </submittedName>
</protein>
<accession>A0A2A9NGB6</accession>
<feature type="compositionally biased region" description="Low complexity" evidence="1">
    <location>
        <begin position="169"/>
        <end position="182"/>
    </location>
</feature>
<feature type="region of interest" description="Disordered" evidence="1">
    <location>
        <begin position="226"/>
        <end position="248"/>
    </location>
</feature>
<reference evidence="2 3" key="1">
    <citation type="submission" date="2014-02" db="EMBL/GenBank/DDBJ databases">
        <title>Transposable element dynamics among asymbiotic and ectomycorrhizal Amanita fungi.</title>
        <authorList>
            <consortium name="DOE Joint Genome Institute"/>
            <person name="Hess J."/>
            <person name="Skrede I."/>
            <person name="Wolfe B."/>
            <person name="LaButti K."/>
            <person name="Ohm R.A."/>
            <person name="Grigoriev I.V."/>
            <person name="Pringle A."/>
        </authorList>
    </citation>
    <scope>NUCLEOTIDE SEQUENCE [LARGE SCALE GENOMIC DNA]</scope>
    <source>
        <strain evidence="2 3">SKay4041</strain>
    </source>
</reference>
<dbReference type="AlphaFoldDB" id="A0A2A9NGB6"/>
<sequence length="317" mass="36632">MKRSQTHQDISRILDPSYSPAASKQLPLTVYVDRHGYLHDPDYRQFPTIIQPTNQSQSDDDEDATPVDNDFYSHLTNAYNRAGNAYLNTRKRQNQYSYIYASYRSSSYNYNNYYYPSPATSSSYSSPTSYESDATVFDDEDNSLPDHNDDSCHGHVNTLKKKLGKRRGSSCSSNGGNSSPTSSRRRKSAEQEQRRSSWSPGDTSSPHHPDDRIRLRHLSPHDELDEHNQYTSSTMSSSGVSPHYDLNDDQYRGEKEEQQPDGEQQYHHRFGTGAHVPEWTPTCTQNIKRQWQAISLRLRFSLFRAQRRVKRRFQSLI</sequence>
<evidence type="ECO:0000313" key="2">
    <source>
        <dbReference type="EMBL" id="PFH48344.1"/>
    </source>
</evidence>
<gene>
    <name evidence="2" type="ORF">AMATHDRAFT_5887</name>
</gene>